<dbReference type="EMBL" id="VAUV01000001">
    <property type="protein sequence ID" value="TLD72647.1"/>
    <property type="molecule type" value="Genomic_DNA"/>
</dbReference>
<sequence>MSPYYQSLRNAVGHDLLIMPSVAAVIHDEDGRLLLQLKHNGSWSLPAGAIEPGESPEQAVLREILEETGIHGTNLRVRGVLGGSPYRYTYSNGDQVEYVIVLFECEVGSSEAVIDTGETKELRYFSRHEMPELAVPYDLDLLFAKA</sequence>
<dbReference type="PROSITE" id="PS00893">
    <property type="entry name" value="NUDIX_BOX"/>
    <property type="match status" value="1"/>
</dbReference>
<evidence type="ECO:0000256" key="1">
    <source>
        <dbReference type="ARBA" id="ARBA00001946"/>
    </source>
</evidence>
<reference evidence="5 6" key="1">
    <citation type="submission" date="2019-05" db="EMBL/GenBank/DDBJ databases">
        <title>Verrucobacter flavum gen. nov., sp. nov. a new member of the family Verrucomicrobiaceae.</title>
        <authorList>
            <person name="Szuroczki S."/>
            <person name="Abbaszade G."/>
            <person name="Szabo A."/>
            <person name="Felfoldi T."/>
            <person name="Schumann P."/>
            <person name="Boka K."/>
            <person name="Keki Z."/>
            <person name="Toumi M."/>
            <person name="Toth E."/>
        </authorList>
    </citation>
    <scope>NUCLEOTIDE SEQUENCE [LARGE SCALE GENOMIC DNA]</scope>
    <source>
        <strain evidence="5 6">MG-N-17</strain>
    </source>
</reference>
<accession>A0A5R8KK67</accession>
<dbReference type="PANTHER" id="PTHR43046">
    <property type="entry name" value="GDP-MANNOSE MANNOSYL HYDROLASE"/>
    <property type="match status" value="1"/>
</dbReference>
<dbReference type="InterPro" id="IPR000086">
    <property type="entry name" value="NUDIX_hydrolase_dom"/>
</dbReference>
<dbReference type="InterPro" id="IPR015797">
    <property type="entry name" value="NUDIX_hydrolase-like_dom_sf"/>
</dbReference>
<comment type="cofactor">
    <cofactor evidence="1">
        <name>Mg(2+)</name>
        <dbReference type="ChEBI" id="CHEBI:18420"/>
    </cofactor>
</comment>
<gene>
    <name evidence="5" type="ORF">FEM03_00810</name>
</gene>
<keyword evidence="6" id="KW-1185">Reference proteome</keyword>
<comment type="caution">
    <text evidence="5">The sequence shown here is derived from an EMBL/GenBank/DDBJ whole genome shotgun (WGS) entry which is preliminary data.</text>
</comment>
<dbReference type="Pfam" id="PF00293">
    <property type="entry name" value="NUDIX"/>
    <property type="match status" value="1"/>
</dbReference>
<dbReference type="InterPro" id="IPR020476">
    <property type="entry name" value="Nudix_hydrolase"/>
</dbReference>
<evidence type="ECO:0000256" key="3">
    <source>
        <dbReference type="RuleBase" id="RU003476"/>
    </source>
</evidence>
<dbReference type="PROSITE" id="PS51462">
    <property type="entry name" value="NUDIX"/>
    <property type="match status" value="1"/>
</dbReference>
<comment type="similarity">
    <text evidence="3">Belongs to the Nudix hydrolase family.</text>
</comment>
<protein>
    <submittedName>
        <fullName evidence="5">NUDIX domain-containing protein</fullName>
    </submittedName>
</protein>
<organism evidence="5 6">
    <name type="scientific">Phragmitibacter flavus</name>
    <dbReference type="NCBI Taxonomy" id="2576071"/>
    <lineage>
        <taxon>Bacteria</taxon>
        <taxon>Pseudomonadati</taxon>
        <taxon>Verrucomicrobiota</taxon>
        <taxon>Verrucomicrobiia</taxon>
        <taxon>Verrucomicrobiales</taxon>
        <taxon>Verrucomicrobiaceae</taxon>
        <taxon>Phragmitibacter</taxon>
    </lineage>
</organism>
<dbReference type="InterPro" id="IPR020084">
    <property type="entry name" value="NUDIX_hydrolase_CS"/>
</dbReference>
<dbReference type="GO" id="GO:0016787">
    <property type="term" value="F:hydrolase activity"/>
    <property type="evidence" value="ECO:0007669"/>
    <property type="project" value="UniProtKB-KW"/>
</dbReference>
<dbReference type="RefSeq" id="WP_138084271.1">
    <property type="nucleotide sequence ID" value="NZ_VAUV01000001.1"/>
</dbReference>
<dbReference type="OrthoDB" id="9810648at2"/>
<name>A0A5R8KK67_9BACT</name>
<evidence type="ECO:0000256" key="2">
    <source>
        <dbReference type="ARBA" id="ARBA00022801"/>
    </source>
</evidence>
<dbReference type="PANTHER" id="PTHR43046:SF2">
    <property type="entry name" value="8-OXO-DGTP DIPHOSPHATASE-RELATED"/>
    <property type="match status" value="1"/>
</dbReference>
<dbReference type="AlphaFoldDB" id="A0A5R8KK67"/>
<evidence type="ECO:0000313" key="5">
    <source>
        <dbReference type="EMBL" id="TLD72647.1"/>
    </source>
</evidence>
<keyword evidence="2 3" id="KW-0378">Hydrolase</keyword>
<evidence type="ECO:0000313" key="6">
    <source>
        <dbReference type="Proteomes" id="UP000306196"/>
    </source>
</evidence>
<dbReference type="SUPFAM" id="SSF55811">
    <property type="entry name" value="Nudix"/>
    <property type="match status" value="1"/>
</dbReference>
<proteinExistence type="inferred from homology"/>
<dbReference type="Proteomes" id="UP000306196">
    <property type="component" value="Unassembled WGS sequence"/>
</dbReference>
<evidence type="ECO:0000259" key="4">
    <source>
        <dbReference type="PROSITE" id="PS51462"/>
    </source>
</evidence>
<dbReference type="PRINTS" id="PR00502">
    <property type="entry name" value="NUDIXFAMILY"/>
</dbReference>
<dbReference type="Gene3D" id="3.90.79.10">
    <property type="entry name" value="Nucleoside Triphosphate Pyrophosphohydrolase"/>
    <property type="match status" value="1"/>
</dbReference>
<feature type="domain" description="Nudix hydrolase" evidence="4">
    <location>
        <begin position="17"/>
        <end position="146"/>
    </location>
</feature>